<reference evidence="4" key="1">
    <citation type="journal article" date="2021" name="Sci. Adv.">
        <title>The American lobster genome reveals insights on longevity, neural, and immune adaptations.</title>
        <authorList>
            <person name="Polinski J.M."/>
            <person name="Zimin A.V."/>
            <person name="Clark K.F."/>
            <person name="Kohn A.B."/>
            <person name="Sadowski N."/>
            <person name="Timp W."/>
            <person name="Ptitsyn A."/>
            <person name="Khanna P."/>
            <person name="Romanova D.Y."/>
            <person name="Williams P."/>
            <person name="Greenwood S.J."/>
            <person name="Moroz L.L."/>
            <person name="Walt D.R."/>
            <person name="Bodnar A.G."/>
        </authorList>
    </citation>
    <scope>NUCLEOTIDE SEQUENCE</scope>
    <source>
        <strain evidence="4">GMGI-L3</strain>
    </source>
</reference>
<evidence type="ECO:0000256" key="2">
    <source>
        <dbReference type="SAM" id="SignalP"/>
    </source>
</evidence>
<gene>
    <name evidence="4" type="ORF">Hamer_G005596</name>
</gene>
<dbReference type="Gene3D" id="2.10.90.10">
    <property type="entry name" value="Cystine-knot cytokines"/>
    <property type="match status" value="1"/>
</dbReference>
<feature type="signal peptide" evidence="2">
    <location>
        <begin position="1"/>
        <end position="18"/>
    </location>
</feature>
<dbReference type="SUPFAM" id="SSF57501">
    <property type="entry name" value="Cystine-knot cytokines"/>
    <property type="match status" value="1"/>
</dbReference>
<feature type="chain" id="PRO_5035253882" evidence="2">
    <location>
        <begin position="19"/>
        <end position="366"/>
    </location>
</feature>
<accession>A0A8J5JXU9</accession>
<proteinExistence type="predicted"/>
<evidence type="ECO:0000259" key="3">
    <source>
        <dbReference type="PROSITE" id="PS50278"/>
    </source>
</evidence>
<dbReference type="InterPro" id="IPR000072">
    <property type="entry name" value="PDGF/VEGF_dom"/>
</dbReference>
<protein>
    <submittedName>
        <fullName evidence="4">Putative PDGF/VEGF domain-containing protein 6</fullName>
    </submittedName>
</protein>
<evidence type="ECO:0000256" key="1">
    <source>
        <dbReference type="SAM" id="MobiDB-lite"/>
    </source>
</evidence>
<dbReference type="EMBL" id="JAHLQT010022531">
    <property type="protein sequence ID" value="KAG7166485.1"/>
    <property type="molecule type" value="Genomic_DNA"/>
</dbReference>
<dbReference type="Pfam" id="PF00341">
    <property type="entry name" value="PDGF"/>
    <property type="match status" value="1"/>
</dbReference>
<name>A0A8J5JXU9_HOMAM</name>
<dbReference type="InterPro" id="IPR029034">
    <property type="entry name" value="Cystine-knot_cytokine"/>
</dbReference>
<feature type="domain" description="Platelet-derived growth factor (PDGF) family profile" evidence="3">
    <location>
        <begin position="229"/>
        <end position="291"/>
    </location>
</feature>
<evidence type="ECO:0000313" key="5">
    <source>
        <dbReference type="Proteomes" id="UP000747542"/>
    </source>
</evidence>
<dbReference type="GO" id="GO:0008083">
    <property type="term" value="F:growth factor activity"/>
    <property type="evidence" value="ECO:0007669"/>
    <property type="project" value="InterPro"/>
</dbReference>
<feature type="compositionally biased region" description="Basic and acidic residues" evidence="1">
    <location>
        <begin position="80"/>
        <end position="108"/>
    </location>
</feature>
<organism evidence="4 5">
    <name type="scientific">Homarus americanus</name>
    <name type="common">American lobster</name>
    <dbReference type="NCBI Taxonomy" id="6706"/>
    <lineage>
        <taxon>Eukaryota</taxon>
        <taxon>Metazoa</taxon>
        <taxon>Ecdysozoa</taxon>
        <taxon>Arthropoda</taxon>
        <taxon>Crustacea</taxon>
        <taxon>Multicrustacea</taxon>
        <taxon>Malacostraca</taxon>
        <taxon>Eumalacostraca</taxon>
        <taxon>Eucarida</taxon>
        <taxon>Decapoda</taxon>
        <taxon>Pleocyemata</taxon>
        <taxon>Astacidea</taxon>
        <taxon>Nephropoidea</taxon>
        <taxon>Nephropidae</taxon>
        <taxon>Homarus</taxon>
    </lineage>
</organism>
<dbReference type="AlphaFoldDB" id="A0A8J5JXU9"/>
<feature type="region of interest" description="Disordered" evidence="1">
    <location>
        <begin position="66"/>
        <end position="108"/>
    </location>
</feature>
<keyword evidence="2" id="KW-0732">Signal</keyword>
<dbReference type="GO" id="GO:0016020">
    <property type="term" value="C:membrane"/>
    <property type="evidence" value="ECO:0007669"/>
    <property type="project" value="InterPro"/>
</dbReference>
<comment type="caution">
    <text evidence="4">The sequence shown here is derived from an EMBL/GenBank/DDBJ whole genome shotgun (WGS) entry which is preliminary data.</text>
</comment>
<feature type="region of interest" description="Disordered" evidence="1">
    <location>
        <begin position="129"/>
        <end position="150"/>
    </location>
</feature>
<evidence type="ECO:0000313" key="4">
    <source>
        <dbReference type="EMBL" id="KAG7166485.1"/>
    </source>
</evidence>
<dbReference type="PROSITE" id="PS50278">
    <property type="entry name" value="PDGF_2"/>
    <property type="match status" value="1"/>
</dbReference>
<dbReference type="Proteomes" id="UP000747542">
    <property type="component" value="Unassembled WGS sequence"/>
</dbReference>
<keyword evidence="5" id="KW-1185">Reference proteome</keyword>
<sequence length="366" mass="42205">MGCTTLFLFTTLVVAIVAVNNTQQVHQDIERPVLAFQVQELQSPRFRLDYHLLHLIQSLLAERDSQFSQEDQGRPFSQEDQGRPFSQEDQRPLPSQEDQRHLFSSDEQHFQPSYDDQQFIQISQDDHHDHMHSFGQHSLNKELSPPSSPTRANNYFTQVSTIRRYNLSQLSFDAKERLKSVATVKELMELPGFPQLQEEEEEGGQLASYIDGSFRKSRRMHEQRRGYRFVPACVKLGRCGGCCTPTKICTANTTRPVELKVIRVWENQTSVDDVKVEEEDVESCECKCVVVASDCDHSVMEYDENLCQCVCKRSLEDERKRCEASHHHLWHPVLCRCLCVGRHPDFNECSTGYEFSHANCSCVESP</sequence>